<dbReference type="SUPFAM" id="SSF46894">
    <property type="entry name" value="C-terminal effector domain of the bipartite response regulators"/>
    <property type="match status" value="1"/>
</dbReference>
<dbReference type="KEGG" id="hws:RNZ46_00655"/>
<dbReference type="GO" id="GO:0003677">
    <property type="term" value="F:DNA binding"/>
    <property type="evidence" value="ECO:0007669"/>
    <property type="project" value="InterPro"/>
</dbReference>
<feature type="signal peptide" evidence="7">
    <location>
        <begin position="1"/>
        <end position="20"/>
    </location>
</feature>
<dbReference type="Gene3D" id="1.25.40.10">
    <property type="entry name" value="Tetratricopeptide repeat domain"/>
    <property type="match status" value="3"/>
</dbReference>
<evidence type="ECO:0000256" key="2">
    <source>
        <dbReference type="ARBA" id="ARBA00022490"/>
    </source>
</evidence>
<evidence type="ECO:0000313" key="9">
    <source>
        <dbReference type="EMBL" id="WOD43791.1"/>
    </source>
</evidence>
<comment type="subcellular location">
    <subcellularLocation>
        <location evidence="1">Cytoplasm</location>
    </subcellularLocation>
</comment>
<evidence type="ECO:0000256" key="5">
    <source>
        <dbReference type="ARBA" id="ARBA00038253"/>
    </source>
</evidence>
<dbReference type="AlphaFoldDB" id="A0AA97EMR0"/>
<keyword evidence="6" id="KW-1133">Transmembrane helix</keyword>
<dbReference type="InterPro" id="IPR011990">
    <property type="entry name" value="TPR-like_helical_dom_sf"/>
</dbReference>
<keyword evidence="2" id="KW-0963">Cytoplasm</keyword>
<evidence type="ECO:0000256" key="1">
    <source>
        <dbReference type="ARBA" id="ARBA00004496"/>
    </source>
</evidence>
<evidence type="ECO:0000256" key="3">
    <source>
        <dbReference type="ARBA" id="ARBA00022737"/>
    </source>
</evidence>
<dbReference type="GO" id="GO:0006355">
    <property type="term" value="P:regulation of DNA-templated transcription"/>
    <property type="evidence" value="ECO:0007669"/>
    <property type="project" value="InterPro"/>
</dbReference>
<keyword evidence="7" id="KW-0732">Signal</keyword>
<dbReference type="SMART" id="SM00028">
    <property type="entry name" value="TPR"/>
    <property type="match status" value="5"/>
</dbReference>
<evidence type="ECO:0000313" key="10">
    <source>
        <dbReference type="Proteomes" id="UP001302486"/>
    </source>
</evidence>
<feature type="domain" description="MalT-like TPR region" evidence="8">
    <location>
        <begin position="172"/>
        <end position="358"/>
    </location>
</feature>
<evidence type="ECO:0000256" key="4">
    <source>
        <dbReference type="ARBA" id="ARBA00022803"/>
    </source>
</evidence>
<proteinExistence type="inferred from homology"/>
<keyword evidence="4" id="KW-0802">TPR repeat</keyword>
<dbReference type="EMBL" id="CP136521">
    <property type="protein sequence ID" value="WOD43791.1"/>
    <property type="molecule type" value="Genomic_DNA"/>
</dbReference>
<gene>
    <name evidence="9" type="ORF">RNZ46_00655</name>
</gene>
<feature type="transmembrane region" description="Helical" evidence="6">
    <location>
        <begin position="449"/>
        <end position="468"/>
    </location>
</feature>
<keyword evidence="6" id="KW-0472">Membrane</keyword>
<keyword evidence="6" id="KW-0812">Transmembrane</keyword>
<evidence type="ECO:0000259" key="8">
    <source>
        <dbReference type="Pfam" id="PF17874"/>
    </source>
</evidence>
<keyword evidence="10" id="KW-1185">Reference proteome</keyword>
<name>A0AA97EMR0_9FLAO</name>
<dbReference type="InterPro" id="IPR051476">
    <property type="entry name" value="Bac_ResReg_Asp_Phosphatase"/>
</dbReference>
<accession>A0AA97EMR0</accession>
<dbReference type="Proteomes" id="UP001302486">
    <property type="component" value="Chromosome"/>
</dbReference>
<organism evidence="9 10">
    <name type="scientific">Hwangdonia lutea</name>
    <dbReference type="NCBI Taxonomy" id="3075823"/>
    <lineage>
        <taxon>Bacteria</taxon>
        <taxon>Pseudomonadati</taxon>
        <taxon>Bacteroidota</taxon>
        <taxon>Flavobacteriia</taxon>
        <taxon>Flavobacteriales</taxon>
        <taxon>Flavobacteriaceae</taxon>
        <taxon>Hwangdonia</taxon>
    </lineage>
</organism>
<reference evidence="10" key="1">
    <citation type="submission" date="2024-06" db="EMBL/GenBank/DDBJ databases">
        <title>Hwangdonia haimaensis gen. nov., sp. nov., a member of the family Flavobacteriaceae isolated from the haima cold seep.</title>
        <authorList>
            <person name="Li J."/>
        </authorList>
    </citation>
    <scope>NUCLEOTIDE SEQUENCE [LARGE SCALE GENOMIC DNA]</scope>
    <source>
        <strain evidence="10">SCSIO 19198</strain>
    </source>
</reference>
<dbReference type="RefSeq" id="WP_316983469.1">
    <property type="nucleotide sequence ID" value="NZ_CP136521.1"/>
</dbReference>
<keyword evidence="3" id="KW-0677">Repeat</keyword>
<dbReference type="InterPro" id="IPR019734">
    <property type="entry name" value="TPR_rpt"/>
</dbReference>
<dbReference type="Pfam" id="PF17874">
    <property type="entry name" value="TPR_MalT"/>
    <property type="match status" value="1"/>
</dbReference>
<evidence type="ECO:0000256" key="6">
    <source>
        <dbReference type="SAM" id="Phobius"/>
    </source>
</evidence>
<dbReference type="InterPro" id="IPR016032">
    <property type="entry name" value="Sig_transdc_resp-reg_C-effctor"/>
</dbReference>
<sequence length="631" mass="72733">MKKSTSLLLLFALIIYPLNAQNTTFIDSLKKQLSTQKDNSIEKVNTLTWLHEKLMFSKPEEAKSYADEVLSISKKINYDEGIAKGYMHLGHYFSNRSKNDSALYYLQKAKEKFTELEKTRGVIFINHSLSDIMKIKGNYDEAIKLAKDNLNLILNNPEPKKLQFKLIGGQHALISNIYIKKGNYNIALTEALTALKYFEEINHLTRKADVLKQIGDIELILNNPSSAKAYFNQAIKIYEDFDDKMYMAYAYNSKGQANKSLGMIDNAFEDQNRAVALAREINDKSSLSGALIDLGALYTIKNDLKKANKVLDEANKLSKEEDIKQNIIYSYLGLSEVMHKNNKPNEALKKLEKAISIAKSIEALPGLQDLYDYKSKILEAINKNKEAIFYLKASQSINDSLFSIKKSQQIEELKTIYETEKKETEIALQEEEIKTLNVQAKNDKLTKTVYGIGMFSFIAIAGLIFFSFKQRIKKNNIEREKQEAIYQQEIEFKKKELASQTLHLVQKNTFIQELKENLEKIKQSPELFKVEFRRLVLLLKKESAEDKDWEIFKSYFSEVHNNFDIKLKEIYADITEKEIRLASFLRMNLSTKEIASMLNVLPESVLKSKYRLKKKLNLNKETDLNGFLNSL</sequence>
<dbReference type="PANTHER" id="PTHR46630:SF1">
    <property type="entry name" value="TETRATRICOPEPTIDE REPEAT PROTEIN 29"/>
    <property type="match status" value="1"/>
</dbReference>
<dbReference type="PANTHER" id="PTHR46630">
    <property type="entry name" value="TETRATRICOPEPTIDE REPEAT PROTEIN 29"/>
    <property type="match status" value="1"/>
</dbReference>
<comment type="similarity">
    <text evidence="5">Belongs to the Rap family.</text>
</comment>
<dbReference type="InterPro" id="IPR041617">
    <property type="entry name" value="TPR_MalT"/>
</dbReference>
<evidence type="ECO:0000256" key="7">
    <source>
        <dbReference type="SAM" id="SignalP"/>
    </source>
</evidence>
<dbReference type="GO" id="GO:0005737">
    <property type="term" value="C:cytoplasm"/>
    <property type="evidence" value="ECO:0007669"/>
    <property type="project" value="UniProtKB-SubCell"/>
</dbReference>
<feature type="chain" id="PRO_5041706119" evidence="7">
    <location>
        <begin position="21"/>
        <end position="631"/>
    </location>
</feature>
<dbReference type="SUPFAM" id="SSF48452">
    <property type="entry name" value="TPR-like"/>
    <property type="match status" value="2"/>
</dbReference>
<protein>
    <submittedName>
        <fullName evidence="9">Tetratricopeptide repeat protein</fullName>
    </submittedName>
</protein>